<dbReference type="AlphaFoldDB" id="A0A316GEA8"/>
<evidence type="ECO:0000313" key="3">
    <source>
        <dbReference type="Proteomes" id="UP000245390"/>
    </source>
</evidence>
<name>A0A316GEA8_9RHOB</name>
<dbReference type="RefSeq" id="WP_109757446.1">
    <property type="nucleotide sequence ID" value="NZ_CP034588.1"/>
</dbReference>
<dbReference type="EMBL" id="QGGV01000001">
    <property type="protein sequence ID" value="PWK58565.1"/>
    <property type="molecule type" value="Genomic_DNA"/>
</dbReference>
<protein>
    <recommendedName>
        <fullName evidence="4">YmgG-like glycine-zipper protein</fullName>
    </recommendedName>
</protein>
<feature type="signal peptide" evidence="1">
    <location>
        <begin position="1"/>
        <end position="19"/>
    </location>
</feature>
<comment type="caution">
    <text evidence="2">The sequence shown here is derived from an EMBL/GenBank/DDBJ whole genome shotgun (WGS) entry which is preliminary data.</text>
</comment>
<feature type="chain" id="PRO_5016377247" description="YmgG-like glycine-zipper protein" evidence="1">
    <location>
        <begin position="20"/>
        <end position="66"/>
    </location>
</feature>
<gene>
    <name evidence="2" type="ORF">C8D95_101379</name>
</gene>
<evidence type="ECO:0000313" key="2">
    <source>
        <dbReference type="EMBL" id="PWK58565.1"/>
    </source>
</evidence>
<keyword evidence="1" id="KW-0732">Signal</keyword>
<proteinExistence type="predicted"/>
<dbReference type="PROSITE" id="PS51257">
    <property type="entry name" value="PROKAR_LIPOPROTEIN"/>
    <property type="match status" value="1"/>
</dbReference>
<evidence type="ECO:0008006" key="4">
    <source>
        <dbReference type="Google" id="ProtNLM"/>
    </source>
</evidence>
<keyword evidence="3" id="KW-1185">Reference proteome</keyword>
<accession>A0A316GEA8</accession>
<evidence type="ECO:0000256" key="1">
    <source>
        <dbReference type="SAM" id="SignalP"/>
    </source>
</evidence>
<organism evidence="2 3">
    <name type="scientific">Silicimonas algicola</name>
    <dbReference type="NCBI Taxonomy" id="1826607"/>
    <lineage>
        <taxon>Bacteria</taxon>
        <taxon>Pseudomonadati</taxon>
        <taxon>Pseudomonadota</taxon>
        <taxon>Alphaproteobacteria</taxon>
        <taxon>Rhodobacterales</taxon>
        <taxon>Paracoccaceae</taxon>
    </lineage>
</organism>
<sequence>MHKKSILALAALSFAGLTACDEFNSDLERAAVGAAAGCIAGEVFVNGKCIEGAVIGGAAGAVSNNF</sequence>
<dbReference type="KEGG" id="salo:EF888_03345"/>
<reference evidence="2 3" key="1">
    <citation type="submission" date="2018-05" db="EMBL/GenBank/DDBJ databases">
        <title>Genomic Encyclopedia of Type Strains, Phase IV (KMG-IV): sequencing the most valuable type-strain genomes for metagenomic binning, comparative biology and taxonomic classification.</title>
        <authorList>
            <person name="Goeker M."/>
        </authorList>
    </citation>
    <scope>NUCLEOTIDE SEQUENCE [LARGE SCALE GENOMIC DNA]</scope>
    <source>
        <strain evidence="2 3">DSM 103371</strain>
    </source>
</reference>
<dbReference type="Proteomes" id="UP000245390">
    <property type="component" value="Unassembled WGS sequence"/>
</dbReference>